<dbReference type="InterPro" id="IPR042178">
    <property type="entry name" value="Serpin_sf_1"/>
</dbReference>
<evidence type="ECO:0000313" key="4">
    <source>
        <dbReference type="Proteomes" id="UP000270856"/>
    </source>
</evidence>
<dbReference type="PANTHER" id="PTHR11461:SF211">
    <property type="entry name" value="GH10112P-RELATED"/>
    <property type="match status" value="1"/>
</dbReference>
<dbReference type="CDD" id="cd19588">
    <property type="entry name" value="serpin_miropin-like"/>
    <property type="match status" value="1"/>
</dbReference>
<dbReference type="InterPro" id="IPR042185">
    <property type="entry name" value="Serpin_sf_2"/>
</dbReference>
<dbReference type="Proteomes" id="UP000270856">
    <property type="component" value="Unassembled WGS sequence"/>
</dbReference>
<accession>A0A3N4NK01</accession>
<dbReference type="EMBL" id="RPFJ01000011">
    <property type="protein sequence ID" value="RPD96531.1"/>
    <property type="molecule type" value="Genomic_DNA"/>
</dbReference>
<evidence type="ECO:0000259" key="2">
    <source>
        <dbReference type="SMART" id="SM00093"/>
    </source>
</evidence>
<dbReference type="OrthoDB" id="9764871at2"/>
<dbReference type="InterPro" id="IPR023796">
    <property type="entry name" value="Serpin_dom"/>
</dbReference>
<gene>
    <name evidence="3" type="ORF">EGM88_09190</name>
</gene>
<dbReference type="GO" id="GO:0004867">
    <property type="term" value="F:serine-type endopeptidase inhibitor activity"/>
    <property type="evidence" value="ECO:0007669"/>
    <property type="project" value="InterPro"/>
</dbReference>
<comment type="caution">
    <text evidence="3">The sequence shown here is derived from an EMBL/GenBank/DDBJ whole genome shotgun (WGS) entry which is preliminary data.</text>
</comment>
<protein>
    <submittedName>
        <fullName evidence="3">Serpin family protein</fullName>
    </submittedName>
</protein>
<dbReference type="SUPFAM" id="SSF56574">
    <property type="entry name" value="Serpins"/>
    <property type="match status" value="1"/>
</dbReference>
<reference evidence="3 4" key="1">
    <citation type="submission" date="2018-11" db="EMBL/GenBank/DDBJ databases">
        <title>Aureibaculum marinum gen. nov., sp. nov., a member of the family Flavobacteriaceae isolated from the Bohai Sea.</title>
        <authorList>
            <person name="Ji X."/>
        </authorList>
    </citation>
    <scope>NUCLEOTIDE SEQUENCE [LARGE SCALE GENOMIC DNA]</scope>
    <source>
        <strain evidence="3 4">BH-SD17</strain>
    </source>
</reference>
<sequence length="407" mass="45794">MNKAKILAIFFLAIILISCESETSESLPEFKSVAKSGEIVKSNNKFAFSLFKEIATNETKANFMISPVSASLALGMVYNGAENETKDAFNTVFNYGNASLEEVNLVNQNLISQLSDNSSGVTFNIANSLWLENTFPIKKEFIDLNKKYYDAKVQNLDFNDSKSVDIINNWVADKTQHKIPTIIDEVSPNMVLFAINALYFKSDWKYQFKEENTDSQPFYPEEGSAKNVDMMNMEQNLSYLSNNLFSSVILPYKDNKYSMMVFLPKEDKNVADIITEINEDSWSNWLNQYTEAAISLSMPKFTFDYEKMFNNALINLGLGIAFSNRANFNGISDIATQIDFVKQKTFIEVNEKGTEAAAVTVVGIETTSADPTLSNRLILNKPFLFIITEKNTNAICFIGKLGLPKVD</sequence>
<dbReference type="Gene3D" id="2.30.39.10">
    <property type="entry name" value="Alpha-1-antitrypsin, domain 1"/>
    <property type="match status" value="1"/>
</dbReference>
<dbReference type="RefSeq" id="WP_123897759.1">
    <property type="nucleotide sequence ID" value="NZ_RPFJ01000011.1"/>
</dbReference>
<dbReference type="Pfam" id="PF00079">
    <property type="entry name" value="Serpin"/>
    <property type="match status" value="1"/>
</dbReference>
<dbReference type="GO" id="GO:0005615">
    <property type="term" value="C:extracellular space"/>
    <property type="evidence" value="ECO:0007669"/>
    <property type="project" value="InterPro"/>
</dbReference>
<dbReference type="InterPro" id="IPR023795">
    <property type="entry name" value="Serpin_CS"/>
</dbReference>
<evidence type="ECO:0000313" key="3">
    <source>
        <dbReference type="EMBL" id="RPD96531.1"/>
    </source>
</evidence>
<dbReference type="SMART" id="SM00093">
    <property type="entry name" value="SERPIN"/>
    <property type="match status" value="1"/>
</dbReference>
<dbReference type="AlphaFoldDB" id="A0A3N4NK01"/>
<proteinExistence type="inferred from homology"/>
<organism evidence="3 4">
    <name type="scientific">Aureibaculum marinum</name>
    <dbReference type="NCBI Taxonomy" id="2487930"/>
    <lineage>
        <taxon>Bacteria</taxon>
        <taxon>Pseudomonadati</taxon>
        <taxon>Bacteroidota</taxon>
        <taxon>Flavobacteriia</taxon>
        <taxon>Flavobacteriales</taxon>
        <taxon>Flavobacteriaceae</taxon>
        <taxon>Aureibaculum</taxon>
    </lineage>
</organism>
<feature type="domain" description="Serpin" evidence="2">
    <location>
        <begin position="48"/>
        <end position="404"/>
    </location>
</feature>
<dbReference type="Gene3D" id="3.30.497.10">
    <property type="entry name" value="Antithrombin, subunit I, domain 2"/>
    <property type="match status" value="1"/>
</dbReference>
<dbReference type="InterPro" id="IPR036186">
    <property type="entry name" value="Serpin_sf"/>
</dbReference>
<dbReference type="PANTHER" id="PTHR11461">
    <property type="entry name" value="SERINE PROTEASE INHIBITOR, SERPIN"/>
    <property type="match status" value="1"/>
</dbReference>
<dbReference type="PROSITE" id="PS51257">
    <property type="entry name" value="PROKAR_LIPOPROTEIN"/>
    <property type="match status" value="1"/>
</dbReference>
<evidence type="ECO:0000256" key="1">
    <source>
        <dbReference type="RuleBase" id="RU000411"/>
    </source>
</evidence>
<keyword evidence="4" id="KW-1185">Reference proteome</keyword>
<dbReference type="InterPro" id="IPR000215">
    <property type="entry name" value="Serpin_fam"/>
</dbReference>
<comment type="similarity">
    <text evidence="1">Belongs to the serpin family.</text>
</comment>
<dbReference type="PROSITE" id="PS00284">
    <property type="entry name" value="SERPIN"/>
    <property type="match status" value="1"/>
</dbReference>
<name>A0A3N4NK01_9FLAO</name>